<dbReference type="PANTHER" id="PTHR30474:SF3">
    <property type="entry name" value="PEPTIDOGLYCAN GLYCOSYLTRANSFERASE RODA"/>
    <property type="match status" value="1"/>
</dbReference>
<keyword evidence="8" id="KW-1185">Reference proteome</keyword>
<sequence length="427" mass="46614">MIQRITSRVLILGMMWLGLSLLKWDGNKNQILWQALVFTGIVLLGSLMEEILHYQGDPYILPVVQVIMALGLVFLVRIRPEVGLRQFWWANIGLLIFYVVLWAIRDYRQLGSFRYLWGLLAVGLLLVTLVFGYSAGGATSWLHIGGIGIEPEEFVKLALLLFMATYLEENEELLRIGTVQLGSFSIPDWRTLGPFIVMSAFALGLLAAQKSLGTALEFYALFVLMLYVVTERTLYLLISLPIFFLPGTLGYMLFTHVHVRVAVWLNPWQDPTGGGYQIAQSLFAISGGKILGTGLGNGIGASTVPAASTDFIFSVIAEELGFAGGMAILVLFLIVVMRAFAVSLRAKDRFGQILAAGIGILLGTETLIILAGVTKLLPLTGIPLPWVSYGGSSLLVHFILLGVLLNISNATAVGSLSTKNKGREYAT</sequence>
<feature type="transmembrane region" description="Helical" evidence="6">
    <location>
        <begin position="86"/>
        <end position="104"/>
    </location>
</feature>
<dbReference type="InterPro" id="IPR001182">
    <property type="entry name" value="FtsW/RodA"/>
</dbReference>
<feature type="transmembrane region" description="Helical" evidence="6">
    <location>
        <begin position="7"/>
        <end position="24"/>
    </location>
</feature>
<feature type="transmembrane region" description="Helical" evidence="6">
    <location>
        <begin position="353"/>
        <end position="374"/>
    </location>
</feature>
<keyword evidence="5 6" id="KW-0472">Membrane</keyword>
<evidence type="ECO:0000256" key="1">
    <source>
        <dbReference type="ARBA" id="ARBA00004141"/>
    </source>
</evidence>
<organism evidence="7 8">
    <name type="scientific">Desulfosporosinus metallidurans</name>
    <dbReference type="NCBI Taxonomy" id="1888891"/>
    <lineage>
        <taxon>Bacteria</taxon>
        <taxon>Bacillati</taxon>
        <taxon>Bacillota</taxon>
        <taxon>Clostridia</taxon>
        <taxon>Eubacteriales</taxon>
        <taxon>Desulfitobacteriaceae</taxon>
        <taxon>Desulfosporosinus</taxon>
    </lineage>
</organism>
<keyword evidence="3" id="KW-0133">Cell shape</keyword>
<reference evidence="7 8" key="1">
    <citation type="submission" date="2016-09" db="EMBL/GenBank/DDBJ databases">
        <title>Complete genome of Desulfosporosinus sp. OL.</title>
        <authorList>
            <person name="Mardanov A."/>
            <person name="Beletsky A."/>
            <person name="Panova A."/>
            <person name="Karnachuk O."/>
            <person name="Ravin N."/>
        </authorList>
    </citation>
    <scope>NUCLEOTIDE SEQUENCE [LARGE SCALE GENOMIC DNA]</scope>
    <source>
        <strain evidence="7 8">OL</strain>
    </source>
</reference>
<accession>A0A1Q8R154</accession>
<name>A0A1Q8R154_9FIRM</name>
<evidence type="ECO:0000256" key="5">
    <source>
        <dbReference type="ARBA" id="ARBA00023136"/>
    </source>
</evidence>
<dbReference type="PANTHER" id="PTHR30474">
    <property type="entry name" value="CELL CYCLE PROTEIN"/>
    <property type="match status" value="1"/>
</dbReference>
<evidence type="ECO:0000256" key="2">
    <source>
        <dbReference type="ARBA" id="ARBA00022692"/>
    </source>
</evidence>
<evidence type="ECO:0000256" key="3">
    <source>
        <dbReference type="ARBA" id="ARBA00022960"/>
    </source>
</evidence>
<dbReference type="GO" id="GO:0051301">
    <property type="term" value="P:cell division"/>
    <property type="evidence" value="ECO:0007669"/>
    <property type="project" value="UniProtKB-KW"/>
</dbReference>
<feature type="transmembrane region" description="Helical" evidence="6">
    <location>
        <begin position="30"/>
        <end position="47"/>
    </location>
</feature>
<comment type="subcellular location">
    <subcellularLocation>
        <location evidence="1">Membrane</location>
        <topology evidence="1">Multi-pass membrane protein</topology>
    </subcellularLocation>
</comment>
<dbReference type="GO" id="GO:0008360">
    <property type="term" value="P:regulation of cell shape"/>
    <property type="evidence" value="ECO:0007669"/>
    <property type="project" value="UniProtKB-KW"/>
</dbReference>
<keyword evidence="7" id="KW-0131">Cell cycle</keyword>
<feature type="transmembrane region" description="Helical" evidence="6">
    <location>
        <begin position="394"/>
        <end position="416"/>
    </location>
</feature>
<feature type="transmembrane region" description="Helical" evidence="6">
    <location>
        <begin position="59"/>
        <end position="80"/>
    </location>
</feature>
<evidence type="ECO:0000313" key="7">
    <source>
        <dbReference type="EMBL" id="OLN33352.1"/>
    </source>
</evidence>
<keyword evidence="4 6" id="KW-1133">Transmembrane helix</keyword>
<dbReference type="Proteomes" id="UP000186102">
    <property type="component" value="Unassembled WGS sequence"/>
</dbReference>
<dbReference type="AlphaFoldDB" id="A0A1Q8R154"/>
<dbReference type="STRING" id="1888891.DSOL_0598"/>
<evidence type="ECO:0000256" key="4">
    <source>
        <dbReference type="ARBA" id="ARBA00022989"/>
    </source>
</evidence>
<dbReference type="GO" id="GO:0032153">
    <property type="term" value="C:cell division site"/>
    <property type="evidence" value="ECO:0007669"/>
    <property type="project" value="TreeGrafter"/>
</dbReference>
<dbReference type="EMBL" id="MLBF01000003">
    <property type="protein sequence ID" value="OLN33352.1"/>
    <property type="molecule type" value="Genomic_DNA"/>
</dbReference>
<gene>
    <name evidence="7" type="ORF">DSOL_0598</name>
</gene>
<evidence type="ECO:0000313" key="8">
    <source>
        <dbReference type="Proteomes" id="UP000186102"/>
    </source>
</evidence>
<proteinExistence type="predicted"/>
<comment type="caution">
    <text evidence="7">The sequence shown here is derived from an EMBL/GenBank/DDBJ whole genome shotgun (WGS) entry which is preliminary data.</text>
</comment>
<evidence type="ECO:0000256" key="6">
    <source>
        <dbReference type="SAM" id="Phobius"/>
    </source>
</evidence>
<feature type="transmembrane region" description="Helical" evidence="6">
    <location>
        <begin position="320"/>
        <end position="341"/>
    </location>
</feature>
<keyword evidence="7" id="KW-0132">Cell division</keyword>
<feature type="transmembrane region" description="Helical" evidence="6">
    <location>
        <begin position="116"/>
        <end position="135"/>
    </location>
</feature>
<dbReference type="GO" id="GO:0005886">
    <property type="term" value="C:plasma membrane"/>
    <property type="evidence" value="ECO:0007669"/>
    <property type="project" value="TreeGrafter"/>
</dbReference>
<dbReference type="RefSeq" id="WP_170871427.1">
    <property type="nucleotide sequence ID" value="NZ_MLBF01000003.1"/>
</dbReference>
<protein>
    <submittedName>
        <fullName evidence="7">Cell division protein FtsW</fullName>
    </submittedName>
</protein>
<dbReference type="Pfam" id="PF01098">
    <property type="entry name" value="FTSW_RODA_SPOVE"/>
    <property type="match status" value="1"/>
</dbReference>
<dbReference type="GO" id="GO:0015648">
    <property type="term" value="F:lipid-linked peptidoglycan transporter activity"/>
    <property type="evidence" value="ECO:0007669"/>
    <property type="project" value="TreeGrafter"/>
</dbReference>
<keyword evidence="2 6" id="KW-0812">Transmembrane</keyword>